<dbReference type="RefSeq" id="WP_025833342.1">
    <property type="nucleotide sequence ID" value="NZ_FQZN01000038.1"/>
</dbReference>
<reference evidence="3" key="1">
    <citation type="submission" date="2016-11" db="EMBL/GenBank/DDBJ databases">
        <authorList>
            <person name="Varghese N."/>
            <person name="Submissions S."/>
        </authorList>
    </citation>
    <scope>NUCLEOTIDE SEQUENCE [LARGE SCALE GENOMIC DNA]</scope>
    <source>
        <strain evidence="3">DSM 26884</strain>
    </source>
</reference>
<gene>
    <name evidence="2" type="ORF">SAMN05444350_1383</name>
</gene>
<protein>
    <submittedName>
        <fullName evidence="2">Uncharacterized protein</fullName>
    </submittedName>
</protein>
<evidence type="ECO:0000256" key="1">
    <source>
        <dbReference type="SAM" id="Phobius"/>
    </source>
</evidence>
<dbReference type="Proteomes" id="UP000184192">
    <property type="component" value="Unassembled WGS sequence"/>
</dbReference>
<name>A0A1M6KJ83_9BACE</name>
<accession>A0A1M6KJ83</accession>
<keyword evidence="1" id="KW-1133">Transmembrane helix</keyword>
<evidence type="ECO:0000313" key="2">
    <source>
        <dbReference type="EMBL" id="SHJ59038.1"/>
    </source>
</evidence>
<organism evidence="2 3">
    <name type="scientific">Bacteroides stercorirosoris</name>
    <dbReference type="NCBI Taxonomy" id="871324"/>
    <lineage>
        <taxon>Bacteria</taxon>
        <taxon>Pseudomonadati</taxon>
        <taxon>Bacteroidota</taxon>
        <taxon>Bacteroidia</taxon>
        <taxon>Bacteroidales</taxon>
        <taxon>Bacteroidaceae</taxon>
        <taxon>Bacteroides</taxon>
    </lineage>
</organism>
<keyword evidence="1" id="KW-0812">Transmembrane</keyword>
<proteinExistence type="predicted"/>
<keyword evidence="3" id="KW-1185">Reference proteome</keyword>
<dbReference type="eggNOG" id="ENOG5030W96">
    <property type="taxonomic scope" value="Bacteria"/>
</dbReference>
<feature type="transmembrane region" description="Helical" evidence="1">
    <location>
        <begin position="74"/>
        <end position="91"/>
    </location>
</feature>
<keyword evidence="1" id="KW-0472">Membrane</keyword>
<evidence type="ECO:0000313" key="3">
    <source>
        <dbReference type="Proteomes" id="UP000184192"/>
    </source>
</evidence>
<dbReference type="AlphaFoldDB" id="A0A1M6KJ83"/>
<dbReference type="EMBL" id="FQZN01000038">
    <property type="protein sequence ID" value="SHJ59038.1"/>
    <property type="molecule type" value="Genomic_DNA"/>
</dbReference>
<sequence>MIDTYRDKQIDRFINNEMAPEERAVFIRELETDGELQQQVKLRGLLAEAEIREAEKEALRTLTGNSRRKRLRRLWSGAAAAIVLGVLFFVGNSHRYAPADIFRTYYVEPVIEPSRGGNETAAILHTASGYLKQERAQDAIALLTPQILDSEYGEEAEWLLLCAYLYDNNREKAKVTAEAISRKDGLYATEAAAILKQLNEKYLF</sequence>
<dbReference type="GeneID" id="92714309"/>